<gene>
    <name evidence="2" type="primary">scn1_1</name>
    <name evidence="2" type="ORF">IWQ60_004452</name>
</gene>
<comment type="caution">
    <text evidence="2">The sequence shown here is derived from an EMBL/GenBank/DDBJ whole genome shotgun (WGS) entry which is preliminary data.</text>
</comment>
<organism evidence="2 3">
    <name type="scientific">Tieghemiomyces parasiticus</name>
    <dbReference type="NCBI Taxonomy" id="78921"/>
    <lineage>
        <taxon>Eukaryota</taxon>
        <taxon>Fungi</taxon>
        <taxon>Fungi incertae sedis</taxon>
        <taxon>Zoopagomycota</taxon>
        <taxon>Kickxellomycotina</taxon>
        <taxon>Dimargaritomycetes</taxon>
        <taxon>Dimargaritales</taxon>
        <taxon>Dimargaritaceae</taxon>
        <taxon>Tieghemiomyces</taxon>
    </lineage>
</organism>
<accession>A0A9W8DTW6</accession>
<dbReference type="PANTHER" id="PTHR47345:SF1">
    <property type="entry name" value="CUT9-INTERACTING PROTEIN SCN1"/>
    <property type="match status" value="1"/>
</dbReference>
<dbReference type="InterPro" id="IPR001130">
    <property type="entry name" value="TatD-like"/>
</dbReference>
<dbReference type="InterPro" id="IPR053044">
    <property type="entry name" value="Metallo-hydrolase/TatD-type"/>
</dbReference>
<sequence length="382" mass="42979">MEPPSSPASASPCDEAGLYPHLVDAHCHIHEDLDFSPACWATLDRLQTRHLAVMGWRESNWDHLERLLESPWNGRQDALASPSTARPGHIGGQTALTAPTNDTDALAIHGRILPGFGLHPWATEPTVAQGPQGNRILCPPSSDPITPFVLPVDLQAVLDAMPWLGRLRRLLERYPEAIVGEIGLDRLAVDLSTQKLYDYPCQTLVFVRQWDLAIEYGRPVSVHCVKAADPLYKWVREKVQTYRRTLKQRKQRRPHPDGPAVREDEDLTDPVPVRVMMHSYSGSVDILRQILKLPGDYGRRFYFSFSATINARSPQTNARIAAVPLDRLLIETDVCDPAEVDHNMLTIARRMAQVKELPLDQMVKQLHLNSAEFFRVTDPMPA</sequence>
<dbReference type="Gene3D" id="3.20.20.140">
    <property type="entry name" value="Metal-dependent hydrolases"/>
    <property type="match status" value="1"/>
</dbReference>
<name>A0A9W8DTW6_9FUNG</name>
<evidence type="ECO:0000313" key="3">
    <source>
        <dbReference type="Proteomes" id="UP001150569"/>
    </source>
</evidence>
<proteinExistence type="predicted"/>
<evidence type="ECO:0000313" key="2">
    <source>
        <dbReference type="EMBL" id="KAJ1925629.1"/>
    </source>
</evidence>
<protein>
    <submittedName>
        <fullName evidence="2">Cut9-interacting protein scn1</fullName>
    </submittedName>
</protein>
<dbReference type="PANTHER" id="PTHR47345">
    <property type="entry name" value="CUT9-INTERACTING PROTEIN SCN1"/>
    <property type="match status" value="1"/>
</dbReference>
<dbReference type="Pfam" id="PF01026">
    <property type="entry name" value="TatD_DNase"/>
    <property type="match status" value="1"/>
</dbReference>
<dbReference type="AlphaFoldDB" id="A0A9W8DTW6"/>
<keyword evidence="3" id="KW-1185">Reference proteome</keyword>
<dbReference type="InterPro" id="IPR032466">
    <property type="entry name" value="Metal_Hydrolase"/>
</dbReference>
<evidence type="ECO:0000256" key="1">
    <source>
        <dbReference type="SAM" id="MobiDB-lite"/>
    </source>
</evidence>
<dbReference type="GO" id="GO:0016788">
    <property type="term" value="F:hydrolase activity, acting on ester bonds"/>
    <property type="evidence" value="ECO:0007669"/>
    <property type="project" value="InterPro"/>
</dbReference>
<dbReference type="OrthoDB" id="413993at2759"/>
<dbReference type="EMBL" id="JANBPT010000215">
    <property type="protein sequence ID" value="KAJ1925629.1"/>
    <property type="molecule type" value="Genomic_DNA"/>
</dbReference>
<dbReference type="Proteomes" id="UP001150569">
    <property type="component" value="Unassembled WGS sequence"/>
</dbReference>
<feature type="region of interest" description="Disordered" evidence="1">
    <location>
        <begin position="245"/>
        <end position="266"/>
    </location>
</feature>
<dbReference type="SUPFAM" id="SSF51556">
    <property type="entry name" value="Metallo-dependent hydrolases"/>
    <property type="match status" value="1"/>
</dbReference>
<reference evidence="2" key="1">
    <citation type="submission" date="2022-07" db="EMBL/GenBank/DDBJ databases">
        <title>Phylogenomic reconstructions and comparative analyses of Kickxellomycotina fungi.</title>
        <authorList>
            <person name="Reynolds N.K."/>
            <person name="Stajich J.E."/>
            <person name="Barry K."/>
            <person name="Grigoriev I.V."/>
            <person name="Crous P."/>
            <person name="Smith M.E."/>
        </authorList>
    </citation>
    <scope>NUCLEOTIDE SEQUENCE</scope>
    <source>
        <strain evidence="2">RSA 861</strain>
    </source>
</reference>